<accession>A0A382MP92</accession>
<dbReference type="SUPFAM" id="SSF56281">
    <property type="entry name" value="Metallo-hydrolase/oxidoreductase"/>
    <property type="match status" value="1"/>
</dbReference>
<evidence type="ECO:0000313" key="2">
    <source>
        <dbReference type="EMBL" id="SVC50813.1"/>
    </source>
</evidence>
<dbReference type="EMBL" id="UINC01095046">
    <property type="protein sequence ID" value="SVC50813.1"/>
    <property type="molecule type" value="Genomic_DNA"/>
</dbReference>
<dbReference type="InterPro" id="IPR036866">
    <property type="entry name" value="RibonucZ/Hydroxyglut_hydro"/>
</dbReference>
<evidence type="ECO:0000256" key="1">
    <source>
        <dbReference type="ARBA" id="ARBA00022801"/>
    </source>
</evidence>
<sequence>MKVVMLGTGAAIPDADRNDSSIVINVHDKWYMFDCGAGATQQMVRGHMDPTLVEAIFLSHLHYDHIADFPYFMIATWICNREIVPTVVGPEGTQNFVDHLLENGAYTKDIEARSQYPNRAKNLHVMRPKVFECEPGLVYEDDLVKVTACFVEHIPREISPCFGLRMDTVDGQSVSFSGDTAPCDAFVELSKNVDLMIHECTFPESALEFRSKAQVGTWSHTSPTELGKLAKRANCKELIATHFGHFDTTNPVTKKLMAIHMPEDIIGPELMEEVVQDIRKNYTGPLRLAHDLMRIDI</sequence>
<reference evidence="2" key="1">
    <citation type="submission" date="2018-05" db="EMBL/GenBank/DDBJ databases">
        <authorList>
            <person name="Lanie J.A."/>
            <person name="Ng W.-L."/>
            <person name="Kazmierczak K.M."/>
            <person name="Andrzejewski T.M."/>
            <person name="Davidsen T.M."/>
            <person name="Wayne K.J."/>
            <person name="Tettelin H."/>
            <person name="Glass J.I."/>
            <person name="Rusch D."/>
            <person name="Podicherti R."/>
            <person name="Tsui H.-C.T."/>
            <person name="Winkler M.E."/>
        </authorList>
    </citation>
    <scope>NUCLEOTIDE SEQUENCE</scope>
</reference>
<dbReference type="GO" id="GO:0042781">
    <property type="term" value="F:3'-tRNA processing endoribonuclease activity"/>
    <property type="evidence" value="ECO:0007669"/>
    <property type="project" value="TreeGrafter"/>
</dbReference>
<organism evidence="2">
    <name type="scientific">marine metagenome</name>
    <dbReference type="NCBI Taxonomy" id="408172"/>
    <lineage>
        <taxon>unclassified sequences</taxon>
        <taxon>metagenomes</taxon>
        <taxon>ecological metagenomes</taxon>
    </lineage>
</organism>
<proteinExistence type="predicted"/>
<dbReference type="AlphaFoldDB" id="A0A382MP92"/>
<dbReference type="Pfam" id="PF23023">
    <property type="entry name" value="Anti-Pycsar_Apyc1"/>
    <property type="match status" value="1"/>
</dbReference>
<dbReference type="Gene3D" id="3.60.15.10">
    <property type="entry name" value="Ribonuclease Z/Hydroxyacylglutathione hydrolase-like"/>
    <property type="match status" value="1"/>
</dbReference>
<dbReference type="PANTHER" id="PTHR46018:SF2">
    <property type="entry name" value="ZINC PHOSPHODIESTERASE ELAC PROTEIN 1"/>
    <property type="match status" value="1"/>
</dbReference>
<gene>
    <name evidence="2" type="ORF">METZ01_LOCUS303667</name>
</gene>
<dbReference type="InterPro" id="IPR044094">
    <property type="entry name" value="AtsA-like_MBL-fold"/>
</dbReference>
<name>A0A382MP92_9ZZZZ</name>
<protein>
    <submittedName>
        <fullName evidence="2">Uncharacterized protein</fullName>
    </submittedName>
</protein>
<dbReference type="PANTHER" id="PTHR46018">
    <property type="entry name" value="ZINC PHOSPHODIESTERASE ELAC PROTEIN 1"/>
    <property type="match status" value="1"/>
</dbReference>
<keyword evidence="1" id="KW-0378">Hydrolase</keyword>
<dbReference type="CDD" id="cd07719">
    <property type="entry name" value="arylsulfatase_AtsA-like_MBL-fold"/>
    <property type="match status" value="1"/>
</dbReference>